<dbReference type="Pfam" id="PF13563">
    <property type="entry name" value="2_5_RNA_ligase2"/>
    <property type="match status" value="1"/>
</dbReference>
<dbReference type="SUPFAM" id="SSF55144">
    <property type="entry name" value="LigT-like"/>
    <property type="match status" value="1"/>
</dbReference>
<comment type="similarity">
    <text evidence="2">Belongs to the 2H phosphoesterase superfamily. YjcG family.</text>
</comment>
<dbReference type="EC" id="3.1.-.-" evidence="2"/>
<dbReference type="AlphaFoldDB" id="A0A502HHU2"/>
<dbReference type="OrthoDB" id="1524661at2"/>
<sequence length="168" mass="19414">MKYSIVLFPSKEVQEVANSYRKRYDPAYALVQPYIRLKEAFEAEDTQIATLSTQLEDIVRSTPSFSINFHRASTFHPTTNVIFLSFQNKEAVEDLHAKILKYFGDHQEEYVFVPHLTIGRNLSESELKDIVDQLAMMKFDLPSEITELHLIKEEANGKWSIVKSFPLA</sequence>
<protein>
    <recommendedName>
        <fullName evidence="2">Putative phosphoesterase EEL30_26445</fullName>
        <ecNumber evidence="2">3.1.-.-</ecNumber>
    </recommendedName>
</protein>
<dbReference type="PANTHER" id="PTHR40037:SF1">
    <property type="entry name" value="PHOSPHOESTERASE SAOUHSC_00951-RELATED"/>
    <property type="match status" value="1"/>
</dbReference>
<comment type="caution">
    <text evidence="2">Lacks conserved residue(s) required for the propagation of feature annotation.</text>
</comment>
<dbReference type="InterPro" id="IPR009097">
    <property type="entry name" value="Cyclic_Pdiesterase"/>
</dbReference>
<evidence type="ECO:0000313" key="3">
    <source>
        <dbReference type="EMBL" id="QDX95491.1"/>
    </source>
</evidence>
<evidence type="ECO:0000313" key="4">
    <source>
        <dbReference type="Proteomes" id="UP000319432"/>
    </source>
</evidence>
<evidence type="ECO:0000256" key="1">
    <source>
        <dbReference type="ARBA" id="ARBA00022801"/>
    </source>
</evidence>
<keyword evidence="1 2" id="KW-0378">Hydrolase</keyword>
<accession>A0A502HHU2</accession>
<evidence type="ECO:0000256" key="2">
    <source>
        <dbReference type="HAMAP-Rule" id="MF_01444"/>
    </source>
</evidence>
<dbReference type="Proteomes" id="UP000319432">
    <property type="component" value="Chromosome"/>
</dbReference>
<feature type="short sequence motif" description="HXTX 2" evidence="2">
    <location>
        <begin position="115"/>
        <end position="118"/>
    </location>
</feature>
<proteinExistence type="inferred from homology"/>
<reference evidence="3 4" key="1">
    <citation type="submission" date="2018-11" db="EMBL/GenBank/DDBJ databases">
        <title>Phylogenetic determinants of toxin gene distribution in genomes of Brevibacillus laterosporus.</title>
        <authorList>
            <person name="Glare T.R."/>
            <person name="Durrant A."/>
            <person name="Berry C."/>
            <person name="Palma L."/>
            <person name="Ormskirk M."/>
            <person name="Cox M.O."/>
        </authorList>
    </citation>
    <scope>NUCLEOTIDE SEQUENCE [LARGE SCALE GENOMIC DNA]</scope>
    <source>
        <strain evidence="3 4">1821L</strain>
    </source>
</reference>
<dbReference type="Gene3D" id="3.90.1140.10">
    <property type="entry name" value="Cyclic phosphodiesterase"/>
    <property type="match status" value="1"/>
</dbReference>
<keyword evidence="4" id="KW-1185">Reference proteome</keyword>
<dbReference type="NCBIfam" id="NF010223">
    <property type="entry name" value="PRK13679.1"/>
    <property type="match status" value="1"/>
</dbReference>
<dbReference type="GO" id="GO:0016788">
    <property type="term" value="F:hydrolase activity, acting on ester bonds"/>
    <property type="evidence" value="ECO:0007669"/>
    <property type="project" value="UniProtKB-UniRule"/>
</dbReference>
<feature type="active site" description="Proton acceptor" evidence="2">
    <location>
        <position position="115"/>
    </location>
</feature>
<dbReference type="HAMAP" id="MF_01444">
    <property type="entry name" value="2H_phosphoesterase_YjcG"/>
    <property type="match status" value="1"/>
</dbReference>
<dbReference type="EMBL" id="CP033464">
    <property type="protein sequence ID" value="QDX95491.1"/>
    <property type="molecule type" value="Genomic_DNA"/>
</dbReference>
<organism evidence="3 4">
    <name type="scientific">Brevibacillus laterosporus</name>
    <name type="common">Bacillus laterosporus</name>
    <dbReference type="NCBI Taxonomy" id="1465"/>
    <lineage>
        <taxon>Bacteria</taxon>
        <taxon>Bacillati</taxon>
        <taxon>Bacillota</taxon>
        <taxon>Bacilli</taxon>
        <taxon>Bacillales</taxon>
        <taxon>Paenibacillaceae</taxon>
        <taxon>Brevibacillus</taxon>
    </lineage>
</organism>
<dbReference type="InterPro" id="IPR022932">
    <property type="entry name" value="YjcG"/>
</dbReference>
<gene>
    <name evidence="3" type="ORF">EEL30_26445</name>
</gene>
<dbReference type="InterPro" id="IPR050580">
    <property type="entry name" value="2H_phosphoesterase_YjcG-like"/>
</dbReference>
<dbReference type="PANTHER" id="PTHR40037">
    <property type="entry name" value="PHOSPHOESTERASE YJCG-RELATED"/>
    <property type="match status" value="1"/>
</dbReference>
<name>A0A502HHU2_BRELA</name>